<feature type="region of interest" description="Disordered" evidence="1">
    <location>
        <begin position="103"/>
        <end position="133"/>
    </location>
</feature>
<sequence>AAATPLERTLQSWVAGWGSAQAADGGAGGGVALLQNLQEGFHGLQSLQGFHQGLLQGRSVQEPVSDEETTWEEALARQNSANDELCSINGRLQAELDRLKADEEEVHQQELADQQEKMQANEEAPDTEEAEPPPALEEELLACILREVQQALSAYACAPPAADASQTLAQRPPDGGPEEHHAAAASDEGGPGDLPAFEEPAPGEEESLGWRHEMVAVVTSAVQTACQDEAHDTSALLSSITPAEETAVLVGEKMALRELVERQQDRIEVLEDELRYLGSVAPSAALTGVFSGTVARGLSDAGGALSASLSAVLATPRVGPSQRTSGIEVGAEYEIISGRGAIVRNGESLRSDMVCELSPGNRVRVMAVSAKYPRRVEIVSAQPPGTEAAAPPRSGSIDSQGDIEEVHPQPGGEAGASRSKGVVGWISASSKDGRPLIRAIPTAAAACSAGGEGAASNGANSKQADGGANNKEEEKKTEEVNSVTLSADEWDCLNEANATSVQRVTELNARLHKMGCELLQSFEMRSVLGQLQQ</sequence>
<protein>
    <submittedName>
        <fullName evidence="2">Uncharacterized protein</fullName>
    </submittedName>
</protein>
<feature type="compositionally biased region" description="Basic and acidic residues" evidence="1">
    <location>
        <begin position="103"/>
        <end position="120"/>
    </location>
</feature>
<feature type="non-terminal residue" evidence="2">
    <location>
        <position position="1"/>
    </location>
</feature>
<feature type="non-terminal residue" evidence="2">
    <location>
        <position position="533"/>
    </location>
</feature>
<gene>
    <name evidence="2" type="ORF">PGLA1383_LOCUS3269</name>
</gene>
<feature type="compositionally biased region" description="Low complexity" evidence="1">
    <location>
        <begin position="449"/>
        <end position="461"/>
    </location>
</feature>
<dbReference type="EMBL" id="CAJNNV010001116">
    <property type="protein sequence ID" value="CAE8584335.1"/>
    <property type="molecule type" value="Genomic_DNA"/>
</dbReference>
<evidence type="ECO:0000313" key="3">
    <source>
        <dbReference type="Proteomes" id="UP000654075"/>
    </source>
</evidence>
<organism evidence="2 3">
    <name type="scientific">Polarella glacialis</name>
    <name type="common">Dinoflagellate</name>
    <dbReference type="NCBI Taxonomy" id="89957"/>
    <lineage>
        <taxon>Eukaryota</taxon>
        <taxon>Sar</taxon>
        <taxon>Alveolata</taxon>
        <taxon>Dinophyceae</taxon>
        <taxon>Suessiales</taxon>
        <taxon>Suessiaceae</taxon>
        <taxon>Polarella</taxon>
    </lineage>
</organism>
<feature type="compositionally biased region" description="Basic and acidic residues" evidence="1">
    <location>
        <begin position="470"/>
        <end position="479"/>
    </location>
</feature>
<proteinExistence type="predicted"/>
<comment type="caution">
    <text evidence="2">The sequence shown here is derived from an EMBL/GenBank/DDBJ whole genome shotgun (WGS) entry which is preliminary data.</text>
</comment>
<accession>A0A813DFF2</accession>
<feature type="region of interest" description="Disordered" evidence="1">
    <location>
        <begin position="381"/>
        <end position="420"/>
    </location>
</feature>
<reference evidence="2" key="1">
    <citation type="submission" date="2021-02" db="EMBL/GenBank/DDBJ databases">
        <authorList>
            <person name="Dougan E. K."/>
            <person name="Rhodes N."/>
            <person name="Thang M."/>
            <person name="Chan C."/>
        </authorList>
    </citation>
    <scope>NUCLEOTIDE SEQUENCE</scope>
</reference>
<name>A0A813DFF2_POLGL</name>
<evidence type="ECO:0000313" key="2">
    <source>
        <dbReference type="EMBL" id="CAE8584335.1"/>
    </source>
</evidence>
<evidence type="ECO:0000256" key="1">
    <source>
        <dbReference type="SAM" id="MobiDB-lite"/>
    </source>
</evidence>
<feature type="region of interest" description="Disordered" evidence="1">
    <location>
        <begin position="449"/>
        <end position="482"/>
    </location>
</feature>
<dbReference type="OrthoDB" id="4670891at2759"/>
<feature type="region of interest" description="Disordered" evidence="1">
    <location>
        <begin position="163"/>
        <end position="206"/>
    </location>
</feature>
<dbReference type="AlphaFoldDB" id="A0A813DFF2"/>
<feature type="compositionally biased region" description="Acidic residues" evidence="1">
    <location>
        <begin position="123"/>
        <end position="133"/>
    </location>
</feature>
<keyword evidence="3" id="KW-1185">Reference proteome</keyword>
<dbReference type="Proteomes" id="UP000654075">
    <property type="component" value="Unassembled WGS sequence"/>
</dbReference>